<accession>A0A379DEQ6</accession>
<sequence>MESLTINFCYSLADQEIKLANIDKLKLLLYLCEAKLTKDIDLPLKRVTVIGTDYVTEPYRDLISELHIVAKQSRRLGLSFTIWEKYPQNASDFKL</sequence>
<name>A0A379DEQ6_9PAST</name>
<reference evidence="1 2" key="1">
    <citation type="submission" date="2018-06" db="EMBL/GenBank/DDBJ databases">
        <authorList>
            <consortium name="Pathogen Informatics"/>
            <person name="Doyle S."/>
        </authorList>
    </citation>
    <scope>NUCLEOTIDE SEQUENCE [LARGE SCALE GENOMIC DNA]</scope>
    <source>
        <strain evidence="1 2">NCTC12872</strain>
    </source>
</reference>
<evidence type="ECO:0000313" key="2">
    <source>
        <dbReference type="Proteomes" id="UP000255417"/>
    </source>
</evidence>
<gene>
    <name evidence="1" type="ORF">NCTC12872_02025</name>
</gene>
<keyword evidence="2" id="KW-1185">Reference proteome</keyword>
<proteinExistence type="predicted"/>
<dbReference type="Proteomes" id="UP000255417">
    <property type="component" value="Unassembled WGS sequence"/>
</dbReference>
<protein>
    <submittedName>
        <fullName evidence="1">Uncharacterized protein</fullName>
    </submittedName>
</protein>
<evidence type="ECO:0000313" key="1">
    <source>
        <dbReference type="EMBL" id="SUB76397.1"/>
    </source>
</evidence>
<dbReference type="AlphaFoldDB" id="A0A379DEQ6"/>
<dbReference type="OrthoDB" id="5679959at2"/>
<dbReference type="RefSeq" id="WP_115316478.1">
    <property type="nucleotide sequence ID" value="NZ_LWIF01000002.1"/>
</dbReference>
<dbReference type="EMBL" id="UGTA01000002">
    <property type="protein sequence ID" value="SUB76397.1"/>
    <property type="molecule type" value="Genomic_DNA"/>
</dbReference>
<organism evidence="1 2">
    <name type="scientific">Phocoenobacter uteri</name>
    <dbReference type="NCBI Taxonomy" id="146806"/>
    <lineage>
        <taxon>Bacteria</taxon>
        <taxon>Pseudomonadati</taxon>
        <taxon>Pseudomonadota</taxon>
        <taxon>Gammaproteobacteria</taxon>
        <taxon>Pasteurellales</taxon>
        <taxon>Pasteurellaceae</taxon>
        <taxon>Phocoenobacter</taxon>
    </lineage>
</organism>